<keyword evidence="1" id="KW-0175">Coiled coil</keyword>
<protein>
    <submittedName>
        <fullName evidence="4">Uncharacterized protein</fullName>
    </submittedName>
</protein>
<feature type="compositionally biased region" description="Polar residues" evidence="2">
    <location>
        <begin position="302"/>
        <end position="325"/>
    </location>
</feature>
<evidence type="ECO:0000256" key="1">
    <source>
        <dbReference type="SAM" id="Coils"/>
    </source>
</evidence>
<feature type="compositionally biased region" description="Basic and acidic residues" evidence="2">
    <location>
        <begin position="1063"/>
        <end position="1076"/>
    </location>
</feature>
<feature type="region of interest" description="Disordered" evidence="2">
    <location>
        <begin position="159"/>
        <end position="222"/>
    </location>
</feature>
<feature type="compositionally biased region" description="Polar residues" evidence="2">
    <location>
        <begin position="251"/>
        <end position="266"/>
    </location>
</feature>
<feature type="region of interest" description="Disordered" evidence="2">
    <location>
        <begin position="783"/>
        <end position="804"/>
    </location>
</feature>
<feature type="region of interest" description="Disordered" evidence="2">
    <location>
        <begin position="1046"/>
        <end position="1136"/>
    </location>
</feature>
<feature type="compositionally biased region" description="Polar residues" evidence="2">
    <location>
        <begin position="1046"/>
        <end position="1062"/>
    </location>
</feature>
<dbReference type="EMBL" id="CAJNOQ010000479">
    <property type="protein sequence ID" value="CAF0805853.1"/>
    <property type="molecule type" value="Genomic_DNA"/>
</dbReference>
<proteinExistence type="predicted"/>
<feature type="region of interest" description="Disordered" evidence="2">
    <location>
        <begin position="235"/>
        <end position="268"/>
    </location>
</feature>
<name>A0A813T1D6_9BILA</name>
<reference evidence="4" key="1">
    <citation type="submission" date="2021-02" db="EMBL/GenBank/DDBJ databases">
        <authorList>
            <person name="Nowell W R."/>
        </authorList>
    </citation>
    <scope>NUCLEOTIDE SEQUENCE</scope>
</reference>
<evidence type="ECO:0000313" key="4">
    <source>
        <dbReference type="EMBL" id="CAF0805853.1"/>
    </source>
</evidence>
<comment type="caution">
    <text evidence="4">The sequence shown here is derived from an EMBL/GenBank/DDBJ whole genome shotgun (WGS) entry which is preliminary data.</text>
</comment>
<gene>
    <name evidence="4" type="ORF">GPM918_LOCUS3769</name>
    <name evidence="3" type="ORF">OVA965_LOCUS2132</name>
    <name evidence="6" type="ORF">SRO942_LOCUS3769</name>
    <name evidence="5" type="ORF">TMI583_LOCUS2132</name>
</gene>
<feature type="compositionally biased region" description="Basic and acidic residues" evidence="2">
    <location>
        <begin position="202"/>
        <end position="215"/>
    </location>
</feature>
<feature type="compositionally biased region" description="Polar residues" evidence="2">
    <location>
        <begin position="124"/>
        <end position="145"/>
    </location>
</feature>
<evidence type="ECO:0000256" key="2">
    <source>
        <dbReference type="SAM" id="MobiDB-lite"/>
    </source>
</evidence>
<evidence type="ECO:0000313" key="7">
    <source>
        <dbReference type="Proteomes" id="UP000663829"/>
    </source>
</evidence>
<dbReference type="Proteomes" id="UP000681722">
    <property type="component" value="Unassembled WGS sequence"/>
</dbReference>
<feature type="compositionally biased region" description="Polar residues" evidence="2">
    <location>
        <begin position="235"/>
        <end position="244"/>
    </location>
</feature>
<dbReference type="Proteomes" id="UP000663829">
    <property type="component" value="Unassembled WGS sequence"/>
</dbReference>
<dbReference type="OrthoDB" id="2142683at2759"/>
<feature type="compositionally biased region" description="Polar residues" evidence="2">
    <location>
        <begin position="92"/>
        <end position="103"/>
    </location>
</feature>
<feature type="coiled-coil region" evidence="1">
    <location>
        <begin position="877"/>
        <end position="957"/>
    </location>
</feature>
<feature type="region of interest" description="Disordered" evidence="2">
    <location>
        <begin position="291"/>
        <end position="325"/>
    </location>
</feature>
<dbReference type="EMBL" id="CAJOBC010000479">
    <property type="protein sequence ID" value="CAF3591265.1"/>
    <property type="molecule type" value="Genomic_DNA"/>
</dbReference>
<sequence>MGYQIWNSSQTTGDNFMKQENSFDSKLSLKKNVSGKKGGGKEGGSKKKKLKQQQQSSVKFKEPTPTSDEQNDDEENDEQEESELDHDPVKTASESHIIQNSSTAARKRHKKKAGGGDGILINKNEASPINTKGVQQQEAIKTNSAPKDEIELAHANLSHTALKTKTKPQATVAPTTTTKQTVPLQTSAVENNKQPFAPSQEAKQDKGKKSQKDQSQKQQLLSSSNQNVGLVYQQQAGSNQNKSATPPAVQSLKNISASPSQQQQSKDFVEQIGARLPRSQQQVHPIVQEQALKSQTDERQVPHTSTQVNRSNQQSLPPVNSPLMNNTNKVAPTANRPMKMVDFVKALPTSQAVVTELMSVLDTTPLSNEELHIIMYRIATKQVVKSEWDKLQHGQKVFDPKAHIGQIMDEVKKSHQPGVGSEEMRNNQQPMLNMKDLTIELNLEKKKTNDLIKQLNDKETEKQLLLQQFEAKHKQEIQQMQQPQSTPLQQQQFIKLQRLTEENEQLHHQLRTSQIHQQQTSPALPSQLNDFKQQIQVLSAQSQQLAIKNGTLEKHITAELKKKDDLQKQNQDLTKSIQDHHSQIQTQQQKVDQVLNELNQCKTRLSELENENKTLKQQDIVLVNHDGENETVLKQQLEQLNEQYDKQRQEIEHLKQLHENKQQMINQFEEQLKQQDQIKNDEQRMKQEIMEKQEELQQMKQREGEQQRLINQLEEQLKQSESKPEQLNEEKQTLLNELENNRQIIEHLKVQLNIKENEVNTLSQENHHLQQKENELQKLRDEYENARRQSEESNANELNEKTRQIEELRSALEEAKTRNEKSENERSEFEINLRRTVENDEENYRQSLTNLLRSYGVNDDDNILQISNQNKQSIESENNTKRENEQLRLNNAEIETQLKEIERTLQMKEESLVNELKSKESTIASIMKEKEDLVLDVDRLKKEIDELNLELVEQSTLVTTTRQQLEERDKETIELDKINQSLQNERIRLTNLIRLGQDALNDEQDLVQQLGQSLGFQDTNQIKASASSTQSVLSALIMDHIKMDNRTTNLSSDSKPSIGATTKTHDLSSTKHDKSVGDTTNEPPSVGGVKPRTAPTTDDISVNHEASLSKEDKPETANYAEDWKDHEVTSDRGTNN</sequence>
<dbReference type="Proteomes" id="UP000682733">
    <property type="component" value="Unassembled WGS sequence"/>
</dbReference>
<feature type="compositionally biased region" description="Basic and acidic residues" evidence="2">
    <location>
        <begin position="1107"/>
        <end position="1130"/>
    </location>
</feature>
<evidence type="ECO:0000313" key="5">
    <source>
        <dbReference type="EMBL" id="CAF3532086.1"/>
    </source>
</evidence>
<feature type="region of interest" description="Disordered" evidence="2">
    <location>
        <begin position="1"/>
        <end position="146"/>
    </location>
</feature>
<dbReference type="Proteomes" id="UP000677228">
    <property type="component" value="Unassembled WGS sequence"/>
</dbReference>
<organism evidence="4 7">
    <name type="scientific">Didymodactylos carnosus</name>
    <dbReference type="NCBI Taxonomy" id="1234261"/>
    <lineage>
        <taxon>Eukaryota</taxon>
        <taxon>Metazoa</taxon>
        <taxon>Spiralia</taxon>
        <taxon>Gnathifera</taxon>
        <taxon>Rotifera</taxon>
        <taxon>Eurotatoria</taxon>
        <taxon>Bdelloidea</taxon>
        <taxon>Philodinida</taxon>
        <taxon>Philodinidae</taxon>
        <taxon>Didymodactylos</taxon>
    </lineage>
</organism>
<feature type="compositionally biased region" description="Acidic residues" evidence="2">
    <location>
        <begin position="69"/>
        <end position="84"/>
    </location>
</feature>
<dbReference type="EMBL" id="CAJOBA010000439">
    <property type="protein sequence ID" value="CAF3532086.1"/>
    <property type="molecule type" value="Genomic_DNA"/>
</dbReference>
<feature type="compositionally biased region" description="Low complexity" evidence="2">
    <location>
        <begin position="167"/>
        <end position="182"/>
    </location>
</feature>
<evidence type="ECO:0000313" key="6">
    <source>
        <dbReference type="EMBL" id="CAF3591265.1"/>
    </source>
</evidence>
<feature type="compositionally biased region" description="Polar residues" evidence="2">
    <location>
        <begin position="1094"/>
        <end position="1106"/>
    </location>
</feature>
<keyword evidence="7" id="KW-1185">Reference proteome</keyword>
<dbReference type="AlphaFoldDB" id="A0A813T1D6"/>
<feature type="compositionally biased region" description="Polar residues" evidence="2">
    <location>
        <begin position="1"/>
        <end position="24"/>
    </location>
</feature>
<feature type="compositionally biased region" description="Polar residues" evidence="2">
    <location>
        <begin position="183"/>
        <end position="194"/>
    </location>
</feature>
<accession>A0A813T1D6</accession>
<dbReference type="EMBL" id="CAJNOK010000439">
    <property type="protein sequence ID" value="CAF0753192.1"/>
    <property type="molecule type" value="Genomic_DNA"/>
</dbReference>
<evidence type="ECO:0000313" key="3">
    <source>
        <dbReference type="EMBL" id="CAF0753192.1"/>
    </source>
</evidence>